<evidence type="ECO:0000256" key="8">
    <source>
        <dbReference type="ARBA" id="ARBA00033440"/>
    </source>
</evidence>
<feature type="domain" description="Carrier" evidence="10">
    <location>
        <begin position="1"/>
        <end position="74"/>
    </location>
</feature>
<dbReference type="EMBL" id="LQMT02000005">
    <property type="protein sequence ID" value="ONF74497.1"/>
    <property type="molecule type" value="Genomic_DNA"/>
</dbReference>
<keyword evidence="6" id="KW-0597">Phosphoprotein</keyword>
<dbReference type="GO" id="GO:0008610">
    <property type="term" value="P:lipid biosynthetic process"/>
    <property type="evidence" value="ECO:0007669"/>
    <property type="project" value="UniProtKB-ARBA"/>
</dbReference>
<reference evidence="11 12" key="1">
    <citation type="submission" date="2016-12" db="EMBL/GenBank/DDBJ databases">
        <title>Amycolatopsis keratiniphila subsp. keratiniphila genome sequencing and assembly.</title>
        <authorList>
            <person name="Mayilraj S."/>
            <person name="Kaur N."/>
        </authorList>
    </citation>
    <scope>NUCLEOTIDE SEQUENCE [LARGE SCALE GENOMIC DNA]</scope>
    <source>
        <strain evidence="11 12">DSM 44409</strain>
    </source>
</reference>
<dbReference type="Gene3D" id="1.10.1200.10">
    <property type="entry name" value="ACP-like"/>
    <property type="match status" value="2"/>
</dbReference>
<dbReference type="InterPro" id="IPR025110">
    <property type="entry name" value="AMP-bd_C"/>
</dbReference>
<dbReference type="Pfam" id="PF00501">
    <property type="entry name" value="AMP-binding"/>
    <property type="match status" value="1"/>
</dbReference>
<dbReference type="Gene3D" id="3.30.559.30">
    <property type="entry name" value="Nonribosomal peptide synthetase, condensation domain"/>
    <property type="match status" value="1"/>
</dbReference>
<dbReference type="GO" id="GO:0016874">
    <property type="term" value="F:ligase activity"/>
    <property type="evidence" value="ECO:0007669"/>
    <property type="project" value="UniProtKB-KW"/>
</dbReference>
<dbReference type="PROSITE" id="PS50075">
    <property type="entry name" value="CARRIER"/>
    <property type="match status" value="2"/>
</dbReference>
<dbReference type="CDD" id="cd19535">
    <property type="entry name" value="Cyc_NRPS"/>
    <property type="match status" value="1"/>
</dbReference>
<dbReference type="GO" id="GO:0043041">
    <property type="term" value="P:amino acid activation for nonribosomal peptide biosynthetic process"/>
    <property type="evidence" value="ECO:0007669"/>
    <property type="project" value="TreeGrafter"/>
</dbReference>
<evidence type="ECO:0000313" key="11">
    <source>
        <dbReference type="EMBL" id="ONF74497.1"/>
    </source>
</evidence>
<comment type="caution">
    <text evidence="11">The sequence shown here is derived from an EMBL/GenBank/DDBJ whole genome shotgun (WGS) entry which is preliminary data.</text>
</comment>
<dbReference type="Proteomes" id="UP000076660">
    <property type="component" value="Unassembled WGS sequence"/>
</dbReference>
<evidence type="ECO:0000256" key="4">
    <source>
        <dbReference type="ARBA" id="ARBA00016743"/>
    </source>
</evidence>
<dbReference type="Pfam" id="PF13193">
    <property type="entry name" value="AMP-binding_C"/>
    <property type="match status" value="1"/>
</dbReference>
<dbReference type="Pfam" id="PF00668">
    <property type="entry name" value="Condensation"/>
    <property type="match status" value="1"/>
</dbReference>
<dbReference type="SUPFAM" id="SSF47336">
    <property type="entry name" value="ACP-like"/>
    <property type="match status" value="2"/>
</dbReference>
<dbReference type="CDD" id="cd12114">
    <property type="entry name" value="A_NRPS_TlmIV_like"/>
    <property type="match status" value="1"/>
</dbReference>
<dbReference type="InterPro" id="IPR009081">
    <property type="entry name" value="PP-bd_ACP"/>
</dbReference>
<keyword evidence="7" id="KW-0436">Ligase</keyword>
<dbReference type="InterPro" id="IPR020845">
    <property type="entry name" value="AMP-binding_CS"/>
</dbReference>
<comment type="cofactor">
    <cofactor evidence="1">
        <name>pantetheine 4'-phosphate</name>
        <dbReference type="ChEBI" id="CHEBI:47942"/>
    </cofactor>
</comment>
<dbReference type="InterPro" id="IPR023213">
    <property type="entry name" value="CAT-like_dom_sf"/>
</dbReference>
<dbReference type="SMART" id="SM00823">
    <property type="entry name" value="PKS_PP"/>
    <property type="match status" value="2"/>
</dbReference>
<feature type="domain" description="Carrier" evidence="10">
    <location>
        <begin position="1153"/>
        <end position="1227"/>
    </location>
</feature>
<dbReference type="GO" id="GO:0031177">
    <property type="term" value="F:phosphopantetheine binding"/>
    <property type="evidence" value="ECO:0007669"/>
    <property type="project" value="InterPro"/>
</dbReference>
<dbReference type="SUPFAM" id="SSF52777">
    <property type="entry name" value="CoA-dependent acyltransferases"/>
    <property type="match status" value="2"/>
</dbReference>
<evidence type="ECO:0000259" key="10">
    <source>
        <dbReference type="PROSITE" id="PS50075"/>
    </source>
</evidence>
<dbReference type="InterPro" id="IPR057737">
    <property type="entry name" value="Condensation_MtbB-like"/>
</dbReference>
<dbReference type="Pfam" id="PF00550">
    <property type="entry name" value="PP-binding"/>
    <property type="match status" value="2"/>
</dbReference>
<dbReference type="AlphaFoldDB" id="A0A1W2M368"/>
<name>A0A1W2M368_9PSEU</name>
<dbReference type="Gene3D" id="3.30.559.10">
    <property type="entry name" value="Chloramphenicol acetyltransferase-like domain"/>
    <property type="match status" value="1"/>
</dbReference>
<gene>
    <name evidence="11" type="ORF">AVR91_0203405</name>
</gene>
<evidence type="ECO:0000256" key="9">
    <source>
        <dbReference type="SAM" id="MobiDB-lite"/>
    </source>
</evidence>
<dbReference type="InterPro" id="IPR036736">
    <property type="entry name" value="ACP-like_sf"/>
</dbReference>
<dbReference type="FunFam" id="3.40.50.12780:FF:000012">
    <property type="entry name" value="Non-ribosomal peptide synthetase"/>
    <property type="match status" value="1"/>
</dbReference>
<dbReference type="SUPFAM" id="SSF56801">
    <property type="entry name" value="Acetyl-CoA synthetase-like"/>
    <property type="match status" value="1"/>
</dbReference>
<evidence type="ECO:0000256" key="6">
    <source>
        <dbReference type="ARBA" id="ARBA00022553"/>
    </source>
</evidence>
<dbReference type="Gene3D" id="3.40.50.12780">
    <property type="entry name" value="N-terminal domain of ligase-like"/>
    <property type="match status" value="1"/>
</dbReference>
<dbReference type="PANTHER" id="PTHR45527:SF10">
    <property type="entry name" value="PYOCHELIN SYNTHASE PCHF"/>
    <property type="match status" value="1"/>
</dbReference>
<evidence type="ECO:0000256" key="1">
    <source>
        <dbReference type="ARBA" id="ARBA00001957"/>
    </source>
</evidence>
<dbReference type="NCBIfam" id="TIGR01733">
    <property type="entry name" value="AA-adenyl-dom"/>
    <property type="match status" value="1"/>
</dbReference>
<dbReference type="InterPro" id="IPR001242">
    <property type="entry name" value="Condensation_dom"/>
</dbReference>
<protein>
    <recommendedName>
        <fullName evidence="4">Phenyloxazoline synthase MbtB</fullName>
    </recommendedName>
    <alternativeName>
        <fullName evidence="8">Mycobactin synthetase protein B</fullName>
    </alternativeName>
</protein>
<dbReference type="InterPro" id="IPR010071">
    <property type="entry name" value="AA_adenyl_dom"/>
</dbReference>
<dbReference type="GO" id="GO:0005737">
    <property type="term" value="C:cytoplasm"/>
    <property type="evidence" value="ECO:0007669"/>
    <property type="project" value="TreeGrafter"/>
</dbReference>
<dbReference type="PANTHER" id="PTHR45527">
    <property type="entry name" value="NONRIBOSOMAL PEPTIDE SYNTHETASE"/>
    <property type="match status" value="1"/>
</dbReference>
<sequence>MPLDDVIEAVAETLDIAPATVDADIPLMALGLESFTAVRLRRLLLDTTGVTLALTDFLDQATARSVATALGDRARQDDPEPRDETFPLTPIQTAYWVGRDPAFPLGGVATFYYREFERDTQPGEDEAAVLGAAWNTLVERHSALRMVVDADATGRVLAKVPPYRIPVTDLRTLPGTDAARVADELRAEWSHQTRPTGCWPLFDLHVVLLPGQRTRVCVGVDVLALDLAGWMQIMTEWGALVADPCAALPEPGTTFAELARRRAARTPGPETERAARYWADRALPPGPALPTATDVATIGAHRFSRRATELDAAHWAAVKKTASSHGVSPTALLLAAYGLTLTRWGATAAFCLNTTLFDRPDDPELAHVVGDFTSTVLVQMPVWEPESGFGAYVRAVNEQFWSDMDNREVDGMQAARRSPASLGAPAHPVVFTSGLGLSPGGDDPAGWLGTEVFGVSQTPQVLLDHIVYEEGGRLRVCWDSVDGAYPEGLVDGMAEAHLRLLSTLADHPDRWSDPTLGWIPTFAPHAILDAAPFGEAGPLLDDPLRAAAREVPDAPALLGAESAFSHGELLRAAEAIGHGLTTAGVGPGDLVAVSAPKGPAQIVAMLGVSASGAGYVPVEPAWPAERVASVCAQAGIGHALVTDDVELSWPGTVTVHPVVLDATAGTAERPNRPAPDDLAYVIFTSGSTGKPKGVAIEHRAARTTIDDLVDRFPLTRDDRMLALSAFSFDLSVHDVFGVLGAGGALVLPSADHQRDPGHWLELMAQHRVTLWNTAPALLEMLVEYAEIDPGLADRALRSLRLVFLSADWIPVTLPDRLRALAPHVEIVSLGGATEASIWSICHPIGDVDPAWRSIPYGRALRGQSFDILDPAGLPVPVGVPGELHIGGDGLAQGYIGDPEQTAHRFVRHPVLDRRLYRTGDLGRWRHDGTIEFLGRVDRQVKIRGHRIELGEIESVLDRADGVRKSVAMSVPGPDDRPRLVAFLVPADNGRTPDTAELAAHLRTRVPEFMVPSRFTVLDGFPVTANGKIDYAALPNPYRRTETPAATKPSTVDEKAPVTPQNWLTEALTRAADLGLEVSLTVSSGTLTPADALASAAEWSRRTRAASSGHGIDLEERLSADGLLNLALPSSTKDAGSATVAQPEPERREAVPAAASPELEETVLGVFRSLLGSGVDATTAFFELGATSLTLVLAHRQLVAHGFDTLTVVDLFSHPSVRALAAFLAPHHSPPAAETQAPPAPRGRRAARQQAERVAR</sequence>
<feature type="region of interest" description="Disordered" evidence="9">
    <location>
        <begin position="1227"/>
        <end position="1255"/>
    </location>
</feature>
<evidence type="ECO:0000256" key="5">
    <source>
        <dbReference type="ARBA" id="ARBA00022450"/>
    </source>
</evidence>
<accession>A0A1W2M368</accession>
<keyword evidence="5" id="KW-0596">Phosphopantetheine</keyword>
<dbReference type="GO" id="GO:0044550">
    <property type="term" value="P:secondary metabolite biosynthetic process"/>
    <property type="evidence" value="ECO:0007669"/>
    <property type="project" value="TreeGrafter"/>
</dbReference>
<comment type="similarity">
    <text evidence="3">Belongs to the ATP-dependent AMP-binding enzyme family. MbtB subfamily.</text>
</comment>
<dbReference type="InterPro" id="IPR020806">
    <property type="entry name" value="PKS_PP-bd"/>
</dbReference>
<proteinExistence type="inferred from homology"/>
<evidence type="ECO:0000256" key="3">
    <source>
        <dbReference type="ARBA" id="ARBA00007380"/>
    </source>
</evidence>
<comment type="pathway">
    <text evidence="2">Siderophore biosynthesis; mycobactin biosynthesis.</text>
</comment>
<dbReference type="PROSITE" id="PS00455">
    <property type="entry name" value="AMP_BINDING"/>
    <property type="match status" value="1"/>
</dbReference>
<evidence type="ECO:0000313" key="12">
    <source>
        <dbReference type="Proteomes" id="UP000076660"/>
    </source>
</evidence>
<evidence type="ECO:0000256" key="2">
    <source>
        <dbReference type="ARBA" id="ARBA00005102"/>
    </source>
</evidence>
<dbReference type="InterPro" id="IPR042099">
    <property type="entry name" value="ANL_N_sf"/>
</dbReference>
<evidence type="ECO:0000256" key="7">
    <source>
        <dbReference type="ARBA" id="ARBA00022598"/>
    </source>
</evidence>
<dbReference type="InterPro" id="IPR045851">
    <property type="entry name" value="AMP-bd_C_sf"/>
</dbReference>
<dbReference type="Gene3D" id="3.30.300.30">
    <property type="match status" value="1"/>
</dbReference>
<dbReference type="InterPro" id="IPR000873">
    <property type="entry name" value="AMP-dep_synth/lig_dom"/>
</dbReference>
<feature type="region of interest" description="Disordered" evidence="9">
    <location>
        <begin position="1132"/>
        <end position="1155"/>
    </location>
</feature>
<organism evidence="11 12">
    <name type="scientific">Amycolatopsis keratiniphila subsp. keratiniphila</name>
    <dbReference type="NCBI Taxonomy" id="227715"/>
    <lineage>
        <taxon>Bacteria</taxon>
        <taxon>Bacillati</taxon>
        <taxon>Actinomycetota</taxon>
        <taxon>Actinomycetes</taxon>
        <taxon>Pseudonocardiales</taxon>
        <taxon>Pseudonocardiaceae</taxon>
        <taxon>Amycolatopsis</taxon>
        <taxon>Amycolatopsis japonica group</taxon>
    </lineage>
</organism>